<reference evidence="3" key="1">
    <citation type="journal article" date="2014" name="Genome Announc.">
        <title>Genome sequence and annotation of Acremonium chrysogenum, producer of the beta-lactam antibiotic cephalosporin C.</title>
        <authorList>
            <person name="Terfehr D."/>
            <person name="Dahlmann T.A."/>
            <person name="Specht T."/>
            <person name="Zadra I."/>
            <person name="Kuernsteiner H."/>
            <person name="Kueck U."/>
        </authorList>
    </citation>
    <scope>NUCLEOTIDE SEQUENCE [LARGE SCALE GENOMIC DNA]</scope>
    <source>
        <strain evidence="3">ATCC 11550 / CBS 779.69 / DSM 880 / IAM 14645 / JCM 23072 / IMI 49137</strain>
    </source>
</reference>
<comment type="caution">
    <text evidence="2">The sequence shown here is derived from an EMBL/GenBank/DDBJ whole genome shotgun (WGS) entry which is preliminary data.</text>
</comment>
<accession>A0A086TCG0</accession>
<dbReference type="HOGENOM" id="CLU_2903628_0_0_1"/>
<proteinExistence type="predicted"/>
<keyword evidence="3" id="KW-1185">Reference proteome</keyword>
<sequence length="62" mass="6594">MVSLITNINAVTTGISSQYTARSEVHDEQGNRDAEQSDWVVPGTSAGTLRPFSEAVATENSP</sequence>
<dbReference type="EMBL" id="JPKY01000013">
    <property type="protein sequence ID" value="KFH47042.1"/>
    <property type="molecule type" value="Genomic_DNA"/>
</dbReference>
<organism evidence="2 3">
    <name type="scientific">Hapsidospora chrysogenum (strain ATCC 11550 / CBS 779.69 / DSM 880 / IAM 14645 / JCM 23072 / IMI 49137)</name>
    <name type="common">Acremonium chrysogenum</name>
    <dbReference type="NCBI Taxonomy" id="857340"/>
    <lineage>
        <taxon>Eukaryota</taxon>
        <taxon>Fungi</taxon>
        <taxon>Dikarya</taxon>
        <taxon>Ascomycota</taxon>
        <taxon>Pezizomycotina</taxon>
        <taxon>Sordariomycetes</taxon>
        <taxon>Hypocreomycetidae</taxon>
        <taxon>Hypocreales</taxon>
        <taxon>Bionectriaceae</taxon>
        <taxon>Hapsidospora</taxon>
    </lineage>
</organism>
<dbReference type="AlphaFoldDB" id="A0A086TCG0"/>
<protein>
    <submittedName>
        <fullName evidence="2">Uncharacterized protein</fullName>
    </submittedName>
</protein>
<dbReference type="Proteomes" id="UP000029964">
    <property type="component" value="Unassembled WGS sequence"/>
</dbReference>
<evidence type="ECO:0000256" key="1">
    <source>
        <dbReference type="SAM" id="MobiDB-lite"/>
    </source>
</evidence>
<feature type="region of interest" description="Disordered" evidence="1">
    <location>
        <begin position="20"/>
        <end position="62"/>
    </location>
</feature>
<evidence type="ECO:0000313" key="2">
    <source>
        <dbReference type="EMBL" id="KFH47042.1"/>
    </source>
</evidence>
<gene>
    <name evidence="2" type="ORF">ACRE_021520</name>
</gene>
<feature type="compositionally biased region" description="Basic and acidic residues" evidence="1">
    <location>
        <begin position="23"/>
        <end position="35"/>
    </location>
</feature>
<evidence type="ECO:0000313" key="3">
    <source>
        <dbReference type="Proteomes" id="UP000029964"/>
    </source>
</evidence>
<name>A0A086TCG0_HAPC1</name>